<reference evidence="1" key="1">
    <citation type="journal article" date="2021" name="Proc. Natl. Acad. Sci. U.S.A.">
        <title>A Catalog of Tens of Thousands of Viruses from Human Metagenomes Reveals Hidden Associations with Chronic Diseases.</title>
        <authorList>
            <person name="Tisza M.J."/>
            <person name="Buck C.B."/>
        </authorList>
    </citation>
    <scope>NUCLEOTIDE SEQUENCE</scope>
    <source>
        <strain evidence="1">CtgXa1</strain>
    </source>
</reference>
<proteinExistence type="predicted"/>
<protein>
    <submittedName>
        <fullName evidence="1">Uncharacterized protein</fullName>
    </submittedName>
</protein>
<name>A0A8S5T7A9_9CAUD</name>
<organism evidence="1">
    <name type="scientific">Myoviridae sp. ctgXa1</name>
    <dbReference type="NCBI Taxonomy" id="2827700"/>
    <lineage>
        <taxon>Viruses</taxon>
        <taxon>Duplodnaviria</taxon>
        <taxon>Heunggongvirae</taxon>
        <taxon>Uroviricota</taxon>
        <taxon>Caudoviricetes</taxon>
    </lineage>
</organism>
<accession>A0A8S5T7A9</accession>
<dbReference type="EMBL" id="BK032760">
    <property type="protein sequence ID" value="DAF59000.1"/>
    <property type="molecule type" value="Genomic_DNA"/>
</dbReference>
<sequence>MYFSDEIILIDTDISGTDAIGLQAETETGRATVYGDIKSVSREESFTAGSRGYSEVEKIVLRPWDYSGQKYALLHGVKKQVYRTYQSSPDTLELYAATRKGIV</sequence>
<evidence type="ECO:0000313" key="1">
    <source>
        <dbReference type="EMBL" id="DAF59000.1"/>
    </source>
</evidence>